<dbReference type="GO" id="GO:0006401">
    <property type="term" value="P:RNA catabolic process"/>
    <property type="evidence" value="ECO:0007669"/>
    <property type="project" value="InterPro"/>
</dbReference>
<name>A0A6U3NRN2_9STRA</name>
<dbReference type="Pfam" id="PF08615">
    <property type="entry name" value="RNase_H2_suC"/>
    <property type="match status" value="1"/>
</dbReference>
<sequence length="138" mass="15383">MSPQNEEEEHVICHSLPCNIDYSGIAPVKSYLHPTTIDAPSTSSKVMACQFRGRGLLALHESLPPNLHGVVAETSNNTSQKEGKGQVKVMATFDSMCEWHHEHDVRRLTHESHVKEGSTLYRAQQWCDLASAIHDPIL</sequence>
<dbReference type="EMBL" id="HBGN01001541">
    <property type="protein sequence ID" value="CAD9314623.1"/>
    <property type="molecule type" value="Transcribed_RNA"/>
</dbReference>
<reference evidence="1" key="1">
    <citation type="submission" date="2021-01" db="EMBL/GenBank/DDBJ databases">
        <authorList>
            <person name="Corre E."/>
            <person name="Pelletier E."/>
            <person name="Niang G."/>
            <person name="Scheremetjew M."/>
            <person name="Finn R."/>
            <person name="Kale V."/>
            <person name="Holt S."/>
            <person name="Cochrane G."/>
            <person name="Meng A."/>
            <person name="Brown T."/>
            <person name="Cohen L."/>
        </authorList>
    </citation>
    <scope>NUCLEOTIDE SEQUENCE</scope>
    <source>
        <strain evidence="1">Pop2</strain>
    </source>
</reference>
<dbReference type="InterPro" id="IPR013924">
    <property type="entry name" value="RNase_H2_suC"/>
</dbReference>
<protein>
    <submittedName>
        <fullName evidence="1">Uncharacterized protein</fullName>
    </submittedName>
</protein>
<dbReference type="GO" id="GO:0032299">
    <property type="term" value="C:ribonuclease H2 complex"/>
    <property type="evidence" value="ECO:0007669"/>
    <property type="project" value="InterPro"/>
</dbReference>
<dbReference type="AlphaFoldDB" id="A0A6U3NRN2"/>
<evidence type="ECO:0000313" key="1">
    <source>
        <dbReference type="EMBL" id="CAD9314623.1"/>
    </source>
</evidence>
<dbReference type="PANTHER" id="PTHR47204:SF1">
    <property type="entry name" value="RIBONUCLEASE H2 SUBUNIT C"/>
    <property type="match status" value="1"/>
</dbReference>
<dbReference type="PANTHER" id="PTHR47204">
    <property type="entry name" value="OS02G0168900 PROTEIN"/>
    <property type="match status" value="1"/>
</dbReference>
<organism evidence="1">
    <name type="scientific">Ditylum brightwellii</name>
    <dbReference type="NCBI Taxonomy" id="49249"/>
    <lineage>
        <taxon>Eukaryota</taxon>
        <taxon>Sar</taxon>
        <taxon>Stramenopiles</taxon>
        <taxon>Ochrophyta</taxon>
        <taxon>Bacillariophyta</taxon>
        <taxon>Mediophyceae</taxon>
        <taxon>Lithodesmiophycidae</taxon>
        <taxon>Lithodesmiales</taxon>
        <taxon>Lithodesmiaceae</taxon>
        <taxon>Ditylum</taxon>
    </lineage>
</organism>
<proteinExistence type="predicted"/>
<dbReference type="Gene3D" id="2.40.128.680">
    <property type="match status" value="1"/>
</dbReference>
<accession>A0A6U3NRN2</accession>
<gene>
    <name evidence="1" type="ORF">DBRI1063_LOCUS1029</name>
</gene>
<dbReference type="CDD" id="cd09271">
    <property type="entry name" value="RNase_H2-C"/>
    <property type="match status" value="1"/>
</dbReference>